<dbReference type="GO" id="GO:0003677">
    <property type="term" value="F:DNA binding"/>
    <property type="evidence" value="ECO:0007669"/>
    <property type="project" value="UniProtKB-KW"/>
</dbReference>
<dbReference type="EMBL" id="CP042433">
    <property type="protein sequence ID" value="QEC57709.1"/>
    <property type="molecule type" value="Genomic_DNA"/>
</dbReference>
<evidence type="ECO:0000259" key="3">
    <source>
        <dbReference type="PROSITE" id="PS50937"/>
    </source>
</evidence>
<feature type="region of interest" description="Disordered" evidence="2">
    <location>
        <begin position="1"/>
        <end position="47"/>
    </location>
</feature>
<dbReference type="GO" id="GO:0003700">
    <property type="term" value="F:DNA-binding transcription factor activity"/>
    <property type="evidence" value="ECO:0007669"/>
    <property type="project" value="InterPro"/>
</dbReference>
<keyword evidence="5" id="KW-1185">Reference proteome</keyword>
<dbReference type="SUPFAM" id="SSF46955">
    <property type="entry name" value="Putative DNA-binding domain"/>
    <property type="match status" value="1"/>
</dbReference>
<dbReference type="InterPro" id="IPR047057">
    <property type="entry name" value="MerR_fam"/>
</dbReference>
<dbReference type="KEGG" id="fgg:FSB75_17965"/>
<name>A0A5B8UNB3_9BACT</name>
<reference evidence="4 5" key="1">
    <citation type="journal article" date="2015" name="Int. J. Syst. Evol. Microbiol.">
        <title>Flavisolibacter ginsenosidimutans sp. nov., with ginsenoside-converting activity isolated from soil used for cultivating ginseng.</title>
        <authorList>
            <person name="Zhao Y."/>
            <person name="Liu Q."/>
            <person name="Kang M.S."/>
            <person name="Jin F."/>
            <person name="Yu H."/>
            <person name="Im W.T."/>
        </authorList>
    </citation>
    <scope>NUCLEOTIDE SEQUENCE [LARGE SCALE GENOMIC DNA]</scope>
    <source>
        <strain evidence="4 5">Gsoil 636</strain>
    </source>
</reference>
<organism evidence="4 5">
    <name type="scientific">Flavisolibacter ginsenosidimutans</name>
    <dbReference type="NCBI Taxonomy" id="661481"/>
    <lineage>
        <taxon>Bacteria</taxon>
        <taxon>Pseudomonadati</taxon>
        <taxon>Bacteroidota</taxon>
        <taxon>Chitinophagia</taxon>
        <taxon>Chitinophagales</taxon>
        <taxon>Chitinophagaceae</taxon>
        <taxon>Flavisolibacter</taxon>
    </lineage>
</organism>
<dbReference type="SMART" id="SM00422">
    <property type="entry name" value="HTH_MERR"/>
    <property type="match status" value="1"/>
</dbReference>
<evidence type="ECO:0000256" key="1">
    <source>
        <dbReference type="ARBA" id="ARBA00023125"/>
    </source>
</evidence>
<dbReference type="Gene3D" id="1.10.1660.10">
    <property type="match status" value="1"/>
</dbReference>
<evidence type="ECO:0000256" key="2">
    <source>
        <dbReference type="SAM" id="MobiDB-lite"/>
    </source>
</evidence>
<feature type="domain" description="HTH merR-type" evidence="3">
    <location>
        <begin position="65"/>
        <end position="135"/>
    </location>
</feature>
<gene>
    <name evidence="4" type="ORF">FSB75_17965</name>
</gene>
<keyword evidence="1" id="KW-0238">DNA-binding</keyword>
<dbReference type="PANTHER" id="PTHR30204">
    <property type="entry name" value="REDOX-CYCLING DRUG-SENSING TRANSCRIPTIONAL ACTIVATOR SOXR"/>
    <property type="match status" value="1"/>
</dbReference>
<dbReference type="InterPro" id="IPR000551">
    <property type="entry name" value="MerR-type_HTH_dom"/>
</dbReference>
<evidence type="ECO:0000313" key="4">
    <source>
        <dbReference type="EMBL" id="QEC57709.1"/>
    </source>
</evidence>
<proteinExistence type="predicted"/>
<dbReference type="InterPro" id="IPR009061">
    <property type="entry name" value="DNA-bd_dom_put_sf"/>
</dbReference>
<dbReference type="AlphaFoldDB" id="A0A5B8UNB3"/>
<dbReference type="OrthoDB" id="9810140at2"/>
<dbReference type="PANTHER" id="PTHR30204:SF15">
    <property type="entry name" value="BLL5018 PROTEIN"/>
    <property type="match status" value="1"/>
</dbReference>
<dbReference type="PROSITE" id="PS50937">
    <property type="entry name" value="HTH_MERR_2"/>
    <property type="match status" value="1"/>
</dbReference>
<evidence type="ECO:0000313" key="5">
    <source>
        <dbReference type="Proteomes" id="UP000321204"/>
    </source>
</evidence>
<dbReference type="Proteomes" id="UP000321204">
    <property type="component" value="Chromosome"/>
</dbReference>
<protein>
    <submittedName>
        <fullName evidence="4">MerR family transcriptional regulator</fullName>
    </submittedName>
</protein>
<dbReference type="Pfam" id="PF13411">
    <property type="entry name" value="MerR_1"/>
    <property type="match status" value="1"/>
</dbReference>
<feature type="compositionally biased region" description="Polar residues" evidence="2">
    <location>
        <begin position="1"/>
        <end position="12"/>
    </location>
</feature>
<dbReference type="RefSeq" id="WP_146790314.1">
    <property type="nucleotide sequence ID" value="NZ_BAABIO010000003.1"/>
</dbReference>
<accession>A0A5B8UNB3</accession>
<sequence>MPKQLPQITFDFSSDEEPKEFLSGQPVQPPQKQKSKRGRKSLKEPEFLDETPEIPEDEILFQKAYYGIGEVAQMFKVNISQLRYWENEFDALEPRKNRKGDRLFRPQDIKTLQLIHDLIRRRKFTLEGAKEFLKKNAKAKETHELIASLQKIKTFLLELKASM</sequence>